<accession>A0ABV7MFM6</accession>
<feature type="signal peptide" evidence="1">
    <location>
        <begin position="1"/>
        <end position="23"/>
    </location>
</feature>
<dbReference type="InterPro" id="IPR019223">
    <property type="entry name" value="DUF2147"/>
</dbReference>
<feature type="chain" id="PRO_5046909690" evidence="1">
    <location>
        <begin position="24"/>
        <end position="159"/>
    </location>
</feature>
<reference evidence="4" key="1">
    <citation type="journal article" date="2019" name="Int. J. Syst. Evol. Microbiol.">
        <title>The Global Catalogue of Microorganisms (GCM) 10K type strain sequencing project: providing services to taxonomists for standard genome sequencing and annotation.</title>
        <authorList>
            <consortium name="The Broad Institute Genomics Platform"/>
            <consortium name="The Broad Institute Genome Sequencing Center for Infectious Disease"/>
            <person name="Wu L."/>
            <person name="Ma J."/>
        </authorList>
    </citation>
    <scope>NUCLEOTIDE SEQUENCE [LARGE SCALE GENOMIC DNA]</scope>
    <source>
        <strain evidence="4">KCTC 22245</strain>
    </source>
</reference>
<dbReference type="Gene3D" id="2.40.128.520">
    <property type="match status" value="1"/>
</dbReference>
<dbReference type="PANTHER" id="PTHR36919">
    <property type="entry name" value="BLR1215 PROTEIN"/>
    <property type="match status" value="1"/>
</dbReference>
<evidence type="ECO:0000259" key="2">
    <source>
        <dbReference type="Pfam" id="PF09917"/>
    </source>
</evidence>
<dbReference type="RefSeq" id="WP_189576570.1">
    <property type="nucleotide sequence ID" value="NZ_BMXU01000002.1"/>
</dbReference>
<gene>
    <name evidence="3" type="ORF">ACFONP_13495</name>
</gene>
<evidence type="ECO:0000313" key="4">
    <source>
        <dbReference type="Proteomes" id="UP001595607"/>
    </source>
</evidence>
<evidence type="ECO:0000256" key="1">
    <source>
        <dbReference type="SAM" id="SignalP"/>
    </source>
</evidence>
<keyword evidence="4" id="KW-1185">Reference proteome</keyword>
<evidence type="ECO:0000313" key="3">
    <source>
        <dbReference type="EMBL" id="MFC3303742.1"/>
    </source>
</evidence>
<dbReference type="PANTHER" id="PTHR36919:SF2">
    <property type="entry name" value="BLL6627 PROTEIN"/>
    <property type="match status" value="1"/>
</dbReference>
<organism evidence="3 4">
    <name type="scientific">Parvularcula lutaonensis</name>
    <dbReference type="NCBI Taxonomy" id="491923"/>
    <lineage>
        <taxon>Bacteria</taxon>
        <taxon>Pseudomonadati</taxon>
        <taxon>Pseudomonadota</taxon>
        <taxon>Alphaproteobacteria</taxon>
        <taxon>Parvularculales</taxon>
        <taxon>Parvularculaceae</taxon>
        <taxon>Parvularcula</taxon>
    </lineage>
</organism>
<sequence length="159" mass="16921">MLASGCIAAALLLSGGAATTASSLDVDGLWYTPDRNSIIEIRDCGDGTPCGVVAWVDPGHGGMTWDENNPNEHLRGRHMVGVTLLHGFERRDDVWRSGAIYNPKDGRTYRAKIQRLSDDALAVSGCLGPVCKKLVWERAEGGAEKLPEAGSTTAEVASL</sequence>
<keyword evidence="1" id="KW-0732">Signal</keyword>
<comment type="caution">
    <text evidence="3">The sequence shown here is derived from an EMBL/GenBank/DDBJ whole genome shotgun (WGS) entry which is preliminary data.</text>
</comment>
<dbReference type="Pfam" id="PF09917">
    <property type="entry name" value="DUF2147"/>
    <property type="match status" value="1"/>
</dbReference>
<proteinExistence type="predicted"/>
<name>A0ABV7MFM6_9PROT</name>
<dbReference type="Proteomes" id="UP001595607">
    <property type="component" value="Unassembled WGS sequence"/>
</dbReference>
<protein>
    <submittedName>
        <fullName evidence="3">DUF2147 domain-containing protein</fullName>
    </submittedName>
</protein>
<dbReference type="EMBL" id="JBHRVA010000003">
    <property type="protein sequence ID" value="MFC3303742.1"/>
    <property type="molecule type" value="Genomic_DNA"/>
</dbReference>
<feature type="domain" description="DUF2147" evidence="2">
    <location>
        <begin position="28"/>
        <end position="138"/>
    </location>
</feature>